<organism evidence="2 3">
    <name type="scientific">Gonium pectorale</name>
    <name type="common">Green alga</name>
    <dbReference type="NCBI Taxonomy" id="33097"/>
    <lineage>
        <taxon>Eukaryota</taxon>
        <taxon>Viridiplantae</taxon>
        <taxon>Chlorophyta</taxon>
        <taxon>core chlorophytes</taxon>
        <taxon>Chlorophyceae</taxon>
        <taxon>CS clade</taxon>
        <taxon>Chlamydomonadales</taxon>
        <taxon>Volvocaceae</taxon>
        <taxon>Gonium</taxon>
    </lineage>
</organism>
<evidence type="ECO:0000313" key="3">
    <source>
        <dbReference type="Proteomes" id="UP000075714"/>
    </source>
</evidence>
<evidence type="ECO:0000313" key="2">
    <source>
        <dbReference type="EMBL" id="KXZ53521.1"/>
    </source>
</evidence>
<gene>
    <name evidence="2" type="ORF">GPECTOR_7g971</name>
</gene>
<accession>A0A150GUL4</accession>
<feature type="compositionally biased region" description="Polar residues" evidence="1">
    <location>
        <begin position="15"/>
        <end position="24"/>
    </location>
</feature>
<proteinExistence type="predicted"/>
<protein>
    <submittedName>
        <fullName evidence="2">Uncharacterized protein</fullName>
    </submittedName>
</protein>
<evidence type="ECO:0000256" key="1">
    <source>
        <dbReference type="SAM" id="MobiDB-lite"/>
    </source>
</evidence>
<dbReference type="OrthoDB" id="550560at2759"/>
<feature type="region of interest" description="Disordered" evidence="1">
    <location>
        <begin position="1"/>
        <end position="24"/>
    </location>
</feature>
<comment type="caution">
    <text evidence="2">The sequence shown here is derived from an EMBL/GenBank/DDBJ whole genome shotgun (WGS) entry which is preliminary data.</text>
</comment>
<keyword evidence="3" id="KW-1185">Reference proteome</keyword>
<dbReference type="EMBL" id="LSYV01000008">
    <property type="protein sequence ID" value="KXZ53521.1"/>
    <property type="molecule type" value="Genomic_DNA"/>
</dbReference>
<reference evidence="3" key="1">
    <citation type="journal article" date="2016" name="Nat. Commun.">
        <title>The Gonium pectorale genome demonstrates co-option of cell cycle regulation during the evolution of multicellularity.</title>
        <authorList>
            <person name="Hanschen E.R."/>
            <person name="Marriage T.N."/>
            <person name="Ferris P.J."/>
            <person name="Hamaji T."/>
            <person name="Toyoda A."/>
            <person name="Fujiyama A."/>
            <person name="Neme R."/>
            <person name="Noguchi H."/>
            <person name="Minakuchi Y."/>
            <person name="Suzuki M."/>
            <person name="Kawai-Toyooka H."/>
            <person name="Smith D.R."/>
            <person name="Sparks H."/>
            <person name="Anderson J."/>
            <person name="Bakaric R."/>
            <person name="Luria V."/>
            <person name="Karger A."/>
            <person name="Kirschner M.W."/>
            <person name="Durand P.M."/>
            <person name="Michod R.E."/>
            <person name="Nozaki H."/>
            <person name="Olson B.J."/>
        </authorList>
    </citation>
    <scope>NUCLEOTIDE SEQUENCE [LARGE SCALE GENOMIC DNA]</scope>
    <source>
        <strain evidence="3">NIES-2863</strain>
    </source>
</reference>
<dbReference type="SUPFAM" id="SSF52047">
    <property type="entry name" value="RNI-like"/>
    <property type="match status" value="1"/>
</dbReference>
<sequence length="663" mass="67068">MGGASTPGAAHGRPETSTASSPSHAITAAAAAAVASARGAVAGVGGPHGDGLGALLQRGLQAGPGRWPLRGLTFRPLAECRGLHTLELHDLPPQSARPPGLPPDALLSVGALSCLRSLAVTGAAASVDLAYCLTRLTLLTSLELALLPAAFEAGGRRRLAPQPPPLARLTGLRKLSLRLVPLPKGGGGAGADASLAAIGSPLPPELAGVLRSVALNCIDVLHLDLPAPLMGPGGASATDGGGGGGGGSGGFGMDRVGPWGGGGGNAGAAGRPLAGGLAPSALACSCEVLSWLLREGMSPHRLEVLRLRSWRPYRGAPGVRRHEPEVSVRGALRAMQLAVSTPTSASMAATLGVEAALVVAAGPGGGAGGFMPFPGGAGPHVHPPQQPAPHLPGRLARVEVQVEEADHQRLGRHWDAALFPGAAPPPLASEEGPRAKVYEALACVPNLELSLQLPPEGPSGRLVAPTWVTDVTAALAPPGPFKPAYQAALSSETASALRWLPCHLPQLRGLTLPTADVDERCIALLAAGLPELRRLALGRVVLSCWAGDALRTLGSLPELAEVRLGSIRLAAAPGSGADPWVPAGAEAPSDAEPPAPWRLVQEELRACCRALGARRRGGVVTLVVPPAGVSVEGALLLNCELEAEGCPRACISLHERGLYAVRS</sequence>
<feature type="region of interest" description="Disordered" evidence="1">
    <location>
        <begin position="234"/>
        <end position="257"/>
    </location>
</feature>
<name>A0A150GUL4_GONPE</name>
<dbReference type="AlphaFoldDB" id="A0A150GUL4"/>
<dbReference type="Proteomes" id="UP000075714">
    <property type="component" value="Unassembled WGS sequence"/>
</dbReference>